<evidence type="ECO:0000259" key="6">
    <source>
        <dbReference type="SMART" id="SM00481"/>
    </source>
</evidence>
<evidence type="ECO:0000313" key="8">
    <source>
        <dbReference type="Proteomes" id="UP000030008"/>
    </source>
</evidence>
<proteinExistence type="predicted"/>
<protein>
    <submittedName>
        <fullName evidence="7">Histidinol phosphatase</fullName>
    </submittedName>
</protein>
<evidence type="ECO:0000256" key="3">
    <source>
        <dbReference type="ARBA" id="ARBA00022989"/>
    </source>
</evidence>
<dbReference type="InterPro" id="IPR052018">
    <property type="entry name" value="PHP_domain"/>
</dbReference>
<evidence type="ECO:0000256" key="4">
    <source>
        <dbReference type="ARBA" id="ARBA00023136"/>
    </source>
</evidence>
<evidence type="ECO:0000256" key="1">
    <source>
        <dbReference type="ARBA" id="ARBA00004141"/>
    </source>
</evidence>
<feature type="transmembrane region" description="Helical" evidence="5">
    <location>
        <begin position="137"/>
        <end position="157"/>
    </location>
</feature>
<comment type="subcellular location">
    <subcellularLocation>
        <location evidence="1">Membrane</location>
        <topology evidence="1">Multi-pass membrane protein</topology>
    </subcellularLocation>
</comment>
<keyword evidence="3 5" id="KW-1133">Transmembrane helix</keyword>
<dbReference type="Pfam" id="PF06271">
    <property type="entry name" value="RDD"/>
    <property type="match status" value="1"/>
</dbReference>
<evidence type="ECO:0000256" key="2">
    <source>
        <dbReference type="ARBA" id="ARBA00022692"/>
    </source>
</evidence>
<sequence length="503" mass="57275">MKRRKTGEGMKKMRKTPEKQYQLAVDGIRPLNVQDSKDRLLAFCMDVSIMLCPIALWNIILLAVLGNIISISGIKLISIFIGGLLVISILFLNSYIYRQTGGQSVGMRMFGFKVVKKSGRRASRQQLLLRELVGFDLPFIILMYFTNAFGVVAYWGLNGLFTLADSRHRSLIDLVLGTRVVALEKAQQPVQKEKAPQAVKQPLPKQAEQPELIMNTMDLHIHSNFSDRGQYNVEEIFQYAKRNHIRTVSITDLDCAKANSIAVRMSELYGVTYIPGIEINCDLRGRRVRILGYFIQYNSELFAHIENESLVNEKRASIDRVRRFEALLGRNIDEERLLKSNRFQRLSGELIAKHVLNRPEFDDCAILKPYRRDEFGWRALNKDYFAYGKPCYVPVKYPYLKDVLDVIELTGGISVLAHPGKLLVQEPELLDEALLMGVQGIEVFHPMHTKKEMASLLKLATDRKLLVSAGSGFYNMEGNTRIGRCNCPKEAEGLIDMMLHARM</sequence>
<dbReference type="SMART" id="SM00481">
    <property type="entry name" value="POLIIIAc"/>
    <property type="match status" value="1"/>
</dbReference>
<dbReference type="InterPro" id="IPR016195">
    <property type="entry name" value="Pol/histidinol_Pase-like"/>
</dbReference>
<dbReference type="PANTHER" id="PTHR42924:SF3">
    <property type="entry name" value="POLYMERASE_HISTIDINOL PHOSPHATASE N-TERMINAL DOMAIN-CONTAINING PROTEIN"/>
    <property type="match status" value="1"/>
</dbReference>
<dbReference type="CDD" id="cd07438">
    <property type="entry name" value="PHP_HisPPase_AMP"/>
    <property type="match status" value="1"/>
</dbReference>
<dbReference type="GO" id="GO:0004534">
    <property type="term" value="F:5'-3' RNA exonuclease activity"/>
    <property type="evidence" value="ECO:0007669"/>
    <property type="project" value="TreeGrafter"/>
</dbReference>
<dbReference type="Proteomes" id="UP000030008">
    <property type="component" value="Unassembled WGS sequence"/>
</dbReference>
<dbReference type="InterPro" id="IPR003141">
    <property type="entry name" value="Pol/His_phosphatase_N"/>
</dbReference>
<evidence type="ECO:0000256" key="5">
    <source>
        <dbReference type="SAM" id="Phobius"/>
    </source>
</evidence>
<gene>
    <name evidence="7" type="ORF">CIAN88_03055</name>
</gene>
<feature type="transmembrane region" description="Helical" evidence="5">
    <location>
        <begin position="76"/>
        <end position="97"/>
    </location>
</feature>
<dbReference type="Gene3D" id="1.10.150.650">
    <property type="match status" value="1"/>
</dbReference>
<name>A0A099I9D2_CLOIN</name>
<evidence type="ECO:0000313" key="7">
    <source>
        <dbReference type="EMBL" id="KGJ54619.1"/>
    </source>
</evidence>
<comment type="caution">
    <text evidence="7">The sequence shown here is derived from an EMBL/GenBank/DDBJ whole genome shotgun (WGS) entry which is preliminary data.</text>
</comment>
<dbReference type="GO" id="GO:0035312">
    <property type="term" value="F:5'-3' DNA exonuclease activity"/>
    <property type="evidence" value="ECO:0007669"/>
    <property type="project" value="TreeGrafter"/>
</dbReference>
<dbReference type="EMBL" id="JQIF01000014">
    <property type="protein sequence ID" value="KGJ54619.1"/>
    <property type="molecule type" value="Genomic_DNA"/>
</dbReference>
<keyword evidence="4 5" id="KW-0472">Membrane</keyword>
<dbReference type="Gene3D" id="3.20.20.140">
    <property type="entry name" value="Metal-dependent hydrolases"/>
    <property type="match status" value="1"/>
</dbReference>
<dbReference type="InterPro" id="IPR004013">
    <property type="entry name" value="PHP_dom"/>
</dbReference>
<dbReference type="AlphaFoldDB" id="A0A099I9D2"/>
<feature type="domain" description="Polymerase/histidinol phosphatase N-terminal" evidence="6">
    <location>
        <begin position="217"/>
        <end position="283"/>
    </location>
</feature>
<organism evidence="7 8">
    <name type="scientific">Clostridium innocuum</name>
    <dbReference type="NCBI Taxonomy" id="1522"/>
    <lineage>
        <taxon>Bacteria</taxon>
        <taxon>Bacillati</taxon>
        <taxon>Bacillota</taxon>
        <taxon>Clostridia</taxon>
        <taxon>Eubacteriales</taxon>
        <taxon>Clostridiaceae</taxon>
        <taxon>Clostridium</taxon>
    </lineage>
</organism>
<feature type="transmembrane region" description="Helical" evidence="5">
    <location>
        <begin position="40"/>
        <end position="64"/>
    </location>
</feature>
<dbReference type="SUPFAM" id="SSF89550">
    <property type="entry name" value="PHP domain-like"/>
    <property type="match status" value="1"/>
</dbReference>
<reference evidence="7 8" key="1">
    <citation type="submission" date="2014-08" db="EMBL/GenBank/DDBJ databases">
        <title>Clostridium innocuum, an unnegligible vancomycin-resistant pathogen causing extra-intestinal infections.</title>
        <authorList>
            <person name="Feng Y."/>
            <person name="Chiu C.-H."/>
        </authorList>
    </citation>
    <scope>NUCLEOTIDE SEQUENCE [LARGE SCALE GENOMIC DNA]</scope>
    <source>
        <strain evidence="7 8">AN88</strain>
    </source>
</reference>
<dbReference type="GO" id="GO:0016020">
    <property type="term" value="C:membrane"/>
    <property type="evidence" value="ECO:0007669"/>
    <property type="project" value="UniProtKB-SubCell"/>
</dbReference>
<dbReference type="PANTHER" id="PTHR42924">
    <property type="entry name" value="EXONUCLEASE"/>
    <property type="match status" value="1"/>
</dbReference>
<dbReference type="Pfam" id="PF02811">
    <property type="entry name" value="PHP"/>
    <property type="match status" value="1"/>
</dbReference>
<accession>A0A099I9D2</accession>
<dbReference type="InterPro" id="IPR010432">
    <property type="entry name" value="RDD"/>
</dbReference>
<keyword evidence="2 5" id="KW-0812">Transmembrane</keyword>